<keyword evidence="1" id="KW-0597">Phosphoprotein</keyword>
<dbReference type="SMART" id="SM00240">
    <property type="entry name" value="FHA"/>
    <property type="match status" value="1"/>
</dbReference>
<gene>
    <name evidence="4" type="ORF">GCM10025872_36380</name>
</gene>
<dbReference type="PANTHER" id="PTHR23308">
    <property type="entry name" value="NUCLEAR INHIBITOR OF PROTEIN PHOSPHATASE-1"/>
    <property type="match status" value="1"/>
</dbReference>
<reference evidence="4" key="2">
    <citation type="submission" date="2023-02" db="EMBL/GenBank/DDBJ databases">
        <authorList>
            <person name="Sun Q."/>
            <person name="Mori K."/>
        </authorList>
    </citation>
    <scope>NUCLEOTIDE SEQUENCE</scope>
    <source>
        <strain evidence="4">NBRC 110608</strain>
    </source>
</reference>
<evidence type="ECO:0000256" key="2">
    <source>
        <dbReference type="SAM" id="MobiDB-lite"/>
    </source>
</evidence>
<feature type="compositionally biased region" description="Low complexity" evidence="2">
    <location>
        <begin position="226"/>
        <end position="242"/>
    </location>
</feature>
<dbReference type="InterPro" id="IPR000253">
    <property type="entry name" value="FHA_dom"/>
</dbReference>
<dbReference type="SUPFAM" id="SSF49879">
    <property type="entry name" value="SMAD/FHA domain"/>
    <property type="match status" value="1"/>
</dbReference>
<dbReference type="InterPro" id="IPR008984">
    <property type="entry name" value="SMAD_FHA_dom_sf"/>
</dbReference>
<name>A0ABM8HG72_9MICO</name>
<evidence type="ECO:0000313" key="4">
    <source>
        <dbReference type="EMBL" id="BDZ59981.1"/>
    </source>
</evidence>
<dbReference type="Gene3D" id="2.60.200.20">
    <property type="match status" value="1"/>
</dbReference>
<dbReference type="EMBL" id="AP027735">
    <property type="protein sequence ID" value="BDZ59981.1"/>
    <property type="molecule type" value="Genomic_DNA"/>
</dbReference>
<dbReference type="RefSeq" id="WP_289231788.1">
    <property type="nucleotide sequence ID" value="NZ_AP027735.1"/>
</dbReference>
<dbReference type="PROSITE" id="PS50006">
    <property type="entry name" value="FHA_DOMAIN"/>
    <property type="match status" value="1"/>
</dbReference>
<dbReference type="InterPro" id="IPR022128">
    <property type="entry name" value="FhaA_N"/>
</dbReference>
<feature type="compositionally biased region" description="Pro residues" evidence="2">
    <location>
        <begin position="243"/>
        <end position="252"/>
    </location>
</feature>
<accession>A0ABM8HG72</accession>
<dbReference type="CDD" id="cd00060">
    <property type="entry name" value="FHA"/>
    <property type="match status" value="1"/>
</dbReference>
<sequence>MGLFDKLERRLERTVNGAFAKAFRAEVQPVEIASAMRRAMDNRASSISKNQRPIVPNVFDVELSQGDFERLTAYREELSDELIASALEHVDTQRYTAGGPVAVTFSENTELETGVFHIRSSTAKNVENLEPVRPAERDEPESVQQGGDQQAYDYGGYPDPGATQRGGDPSQWPTDSADQRPEPQAGPDAPTSAAPLAPHAQPTQHAQPDAYPQPGAYAQPTQQSHPGQPGAHAQPTQQAQPPAAAPKPPPPPRPKKQRPWLDIDGERYPLLSAMTIIGRDDSADVILDDPGISRQHSEIRVTYDGPHLVATLRDLGSTNGTYVNGDPVSRARLIDGDRITVGRTTFTIHMGGRR</sequence>
<dbReference type="InterPro" id="IPR042287">
    <property type="entry name" value="FhaA_N_sf"/>
</dbReference>
<dbReference type="Pfam" id="PF00498">
    <property type="entry name" value="FHA"/>
    <property type="match status" value="1"/>
</dbReference>
<dbReference type="Pfam" id="PF12401">
    <property type="entry name" value="FhaA_N"/>
    <property type="match status" value="1"/>
</dbReference>
<dbReference type="Gene3D" id="3.30.2320.60">
    <property type="entry name" value="FhaA, phosphopeptide-binding domain (DUF3662)"/>
    <property type="match status" value="1"/>
</dbReference>
<feature type="domain" description="FHA" evidence="3">
    <location>
        <begin position="275"/>
        <end position="328"/>
    </location>
</feature>
<proteinExistence type="predicted"/>
<feature type="compositionally biased region" description="Low complexity" evidence="2">
    <location>
        <begin position="144"/>
        <end position="159"/>
    </location>
</feature>
<feature type="region of interest" description="Disordered" evidence="2">
    <location>
        <begin position="126"/>
        <end position="263"/>
    </location>
</feature>
<evidence type="ECO:0000259" key="3">
    <source>
        <dbReference type="PROSITE" id="PS50006"/>
    </source>
</evidence>
<dbReference type="InterPro" id="IPR050923">
    <property type="entry name" value="Cell_Proc_Reg/RNA_Proc"/>
</dbReference>
<reference evidence="4" key="1">
    <citation type="journal article" date="2014" name="Int. J. Syst. Evol. Microbiol.">
        <title>Complete genome of a new Firmicutes species belonging to the dominant human colonic microbiota ('Ruminococcus bicirculans') reveals two chromosomes and a selective capacity to utilize plant glucans.</title>
        <authorList>
            <consortium name="NISC Comparative Sequencing Program"/>
            <person name="Wegmann U."/>
            <person name="Louis P."/>
            <person name="Goesmann A."/>
            <person name="Henrissat B."/>
            <person name="Duncan S.H."/>
            <person name="Flint H.J."/>
        </authorList>
    </citation>
    <scope>NUCLEOTIDE SEQUENCE</scope>
    <source>
        <strain evidence="4">NBRC 110608</strain>
    </source>
</reference>
<organism evidence="4">
    <name type="scientific">Barrientosiimonas endolithica</name>
    <dbReference type="NCBI Taxonomy" id="1535208"/>
    <lineage>
        <taxon>Bacteria</taxon>
        <taxon>Bacillati</taxon>
        <taxon>Actinomycetota</taxon>
        <taxon>Actinomycetes</taxon>
        <taxon>Micrococcales</taxon>
        <taxon>Dermacoccaceae</taxon>
        <taxon>Barrientosiimonas</taxon>
    </lineage>
</organism>
<protein>
    <recommendedName>
        <fullName evidence="3">FHA domain-containing protein</fullName>
    </recommendedName>
</protein>
<evidence type="ECO:0000256" key="1">
    <source>
        <dbReference type="ARBA" id="ARBA00022553"/>
    </source>
</evidence>